<feature type="region of interest" description="Disordered" evidence="1">
    <location>
        <begin position="58"/>
        <end position="97"/>
    </location>
</feature>
<gene>
    <name evidence="3" type="ORF">DFP79_2275</name>
</gene>
<keyword evidence="4" id="KW-1185">Reference proteome</keyword>
<name>A0A4R6M8E5_9GAMM</name>
<dbReference type="OrthoDB" id="8019720at2"/>
<protein>
    <recommendedName>
        <fullName evidence="5">Phage-related protein</fullName>
    </recommendedName>
</protein>
<evidence type="ECO:0000256" key="2">
    <source>
        <dbReference type="SAM" id="Phobius"/>
    </source>
</evidence>
<feature type="compositionally biased region" description="Basic residues" evidence="1">
    <location>
        <begin position="167"/>
        <end position="184"/>
    </location>
</feature>
<evidence type="ECO:0008006" key="5">
    <source>
        <dbReference type="Google" id="ProtNLM"/>
    </source>
</evidence>
<feature type="region of interest" description="Disordered" evidence="1">
    <location>
        <begin position="273"/>
        <end position="310"/>
    </location>
</feature>
<keyword evidence="2" id="KW-0472">Membrane</keyword>
<sequence length="683" mass="71081">MSLGSVSISFDTTGNITDLANDVTSVMQKHLSGYFEKLSTFEESGLLGGLFDSLPSAANEKSGATKKTAEQSTDNEKSGATKKIAEQSTDSKKSAGAEAQMTGFAEVGTAMATMTSSFETGVSSLSKDLNSLVGSVSKMTGTLSSKLNKMQKSLSGFGLKKNQSQSNKKKPSAKKRQKKTKNKKGHDANAEQGSNDNADLGTLKGVQNAASTLITDAVTFKQSFTDLSSGLQNFELSKKGVVGLLDSGSKLAGNFSTLKQSFAGLKTSFTSLNSNESSETEASSSKENDKSSKKKSDDASGKSQGMKGAVQSGEKLVSTFSNFKKSLTGLYDGVQTFDFSKQGVTGLTDLSLKLVNTYDSGSKLVSSFSSFNQSLAGVSGGLKNAGAGLMRAKSTVFGFATALRSGAMMQWGLNAAMLANPIGIIVGAFVAAGVLIYKYWQPLKAFFGGVFDGLYASIQPVFTAFQPLLNLLAPVGDAFAWIASKVSEVINWFGALFTPIQSSQAELAGFAASGMKFGEVIGSVFKAALAPIMLVAKGIGWVGKQLGLFGDEGEASSEAATSSEKGRSSGSVTPLTTQKKATSNSKLAAIGAGMLVTTSAAAMNPSSDEAKALSPAPTGSMVQSYELSPINNGQSPTKEVVQHINVQVTVNNPTSNIDIERAIENVMRGQASTSSPSLKDEDI</sequence>
<dbReference type="AlphaFoldDB" id="A0A4R6M8E5"/>
<feature type="compositionally biased region" description="Polar residues" evidence="1">
    <location>
        <begin position="568"/>
        <end position="580"/>
    </location>
</feature>
<dbReference type="EMBL" id="SNXC01000012">
    <property type="protein sequence ID" value="TDO97456.1"/>
    <property type="molecule type" value="Genomic_DNA"/>
</dbReference>
<proteinExistence type="predicted"/>
<evidence type="ECO:0000256" key="1">
    <source>
        <dbReference type="SAM" id="MobiDB-lite"/>
    </source>
</evidence>
<keyword evidence="2" id="KW-1133">Transmembrane helix</keyword>
<accession>A0A4R6M8E5</accession>
<feature type="region of interest" description="Disordered" evidence="1">
    <location>
        <begin position="557"/>
        <end position="580"/>
    </location>
</feature>
<keyword evidence="2" id="KW-0812">Transmembrane</keyword>
<organism evidence="3 4">
    <name type="scientific">Marinomonas balearica</name>
    <dbReference type="NCBI Taxonomy" id="491947"/>
    <lineage>
        <taxon>Bacteria</taxon>
        <taxon>Pseudomonadati</taxon>
        <taxon>Pseudomonadota</taxon>
        <taxon>Gammaproteobacteria</taxon>
        <taxon>Oceanospirillales</taxon>
        <taxon>Oceanospirillaceae</taxon>
        <taxon>Marinomonas</taxon>
    </lineage>
</organism>
<feature type="region of interest" description="Disordered" evidence="1">
    <location>
        <begin position="156"/>
        <end position="200"/>
    </location>
</feature>
<dbReference type="RefSeq" id="WP_133504029.1">
    <property type="nucleotide sequence ID" value="NZ_SNXC01000012.1"/>
</dbReference>
<reference evidence="3 4" key="1">
    <citation type="submission" date="2019-03" db="EMBL/GenBank/DDBJ databases">
        <title>Genomic Encyclopedia of Type Strains, Phase III (KMG-III): the genomes of soil and plant-associated and newly described type strains.</title>
        <authorList>
            <person name="Whitman W."/>
        </authorList>
    </citation>
    <scope>NUCLEOTIDE SEQUENCE [LARGE SCALE GENOMIC DNA]</scope>
    <source>
        <strain evidence="3 4">CECT 7378</strain>
    </source>
</reference>
<dbReference type="Proteomes" id="UP000294656">
    <property type="component" value="Unassembled WGS sequence"/>
</dbReference>
<comment type="caution">
    <text evidence="3">The sequence shown here is derived from an EMBL/GenBank/DDBJ whole genome shotgun (WGS) entry which is preliminary data.</text>
</comment>
<feature type="compositionally biased region" description="Basic and acidic residues" evidence="1">
    <location>
        <begin position="284"/>
        <end position="300"/>
    </location>
</feature>
<feature type="compositionally biased region" description="Low complexity" evidence="1">
    <location>
        <begin position="273"/>
        <end position="283"/>
    </location>
</feature>
<feature type="transmembrane region" description="Helical" evidence="2">
    <location>
        <begin position="411"/>
        <end position="437"/>
    </location>
</feature>
<feature type="compositionally biased region" description="Basic and acidic residues" evidence="1">
    <location>
        <begin position="74"/>
        <end position="95"/>
    </location>
</feature>
<evidence type="ECO:0000313" key="4">
    <source>
        <dbReference type="Proteomes" id="UP000294656"/>
    </source>
</evidence>
<evidence type="ECO:0000313" key="3">
    <source>
        <dbReference type="EMBL" id="TDO97456.1"/>
    </source>
</evidence>